<dbReference type="Gene3D" id="2.60.40.380">
    <property type="entry name" value="Purple acid phosphatase-like, N-terminal"/>
    <property type="match status" value="1"/>
</dbReference>
<dbReference type="PANTHER" id="PTHR45778">
    <property type="entry name" value="PURPLE ACID PHOSPHATASE-RELATED"/>
    <property type="match status" value="1"/>
</dbReference>
<evidence type="ECO:0000256" key="4">
    <source>
        <dbReference type="ARBA" id="ARBA00022729"/>
    </source>
</evidence>
<feature type="chain" id="PRO_5026372323" description="Purple acid phosphatase" evidence="6">
    <location>
        <begin position="21"/>
        <end position="551"/>
    </location>
</feature>
<evidence type="ECO:0000256" key="3">
    <source>
        <dbReference type="ARBA" id="ARBA00022525"/>
    </source>
</evidence>
<organism evidence="10 11">
    <name type="scientific">Aphanomyces euteiches</name>
    <dbReference type="NCBI Taxonomy" id="100861"/>
    <lineage>
        <taxon>Eukaryota</taxon>
        <taxon>Sar</taxon>
        <taxon>Stramenopiles</taxon>
        <taxon>Oomycota</taxon>
        <taxon>Saprolegniomycetes</taxon>
        <taxon>Saprolegniales</taxon>
        <taxon>Verrucalvaceae</taxon>
        <taxon>Aphanomyces</taxon>
    </lineage>
</organism>
<evidence type="ECO:0000256" key="1">
    <source>
        <dbReference type="ARBA" id="ARBA00004613"/>
    </source>
</evidence>
<comment type="subcellular location">
    <subcellularLocation>
        <location evidence="1">Secreted</location>
    </subcellularLocation>
</comment>
<dbReference type="EMBL" id="VJMJ01000052">
    <property type="protein sequence ID" value="KAF0740416.1"/>
    <property type="molecule type" value="Genomic_DNA"/>
</dbReference>
<dbReference type="VEuPathDB" id="FungiDB:AeMF1_005191"/>
<proteinExistence type="inferred from homology"/>
<evidence type="ECO:0000256" key="6">
    <source>
        <dbReference type="RuleBase" id="RU361203"/>
    </source>
</evidence>
<evidence type="ECO:0000313" key="10">
    <source>
        <dbReference type="EMBL" id="KAF0740416.1"/>
    </source>
</evidence>
<comment type="similarity">
    <text evidence="6">Belongs to the metallophosphoesterase superfamily. Purple acid phosphatase family.</text>
</comment>
<dbReference type="CDD" id="cd00839">
    <property type="entry name" value="MPP_PAPs"/>
    <property type="match status" value="1"/>
</dbReference>
<dbReference type="SUPFAM" id="SSF56300">
    <property type="entry name" value="Metallo-dependent phosphatases"/>
    <property type="match status" value="1"/>
</dbReference>
<dbReference type="Gene3D" id="3.60.21.10">
    <property type="match status" value="1"/>
</dbReference>
<dbReference type="AlphaFoldDB" id="A0A6G0XJH5"/>
<dbReference type="InterPro" id="IPR004843">
    <property type="entry name" value="Calcineurin-like_PHP"/>
</dbReference>
<evidence type="ECO:0000256" key="5">
    <source>
        <dbReference type="ARBA" id="ARBA00023180"/>
    </source>
</evidence>
<evidence type="ECO:0000259" key="8">
    <source>
        <dbReference type="Pfam" id="PF14008"/>
    </source>
</evidence>
<accession>A0A6G0XJH5</accession>
<gene>
    <name evidence="10" type="ORF">Ae201684_004152</name>
</gene>
<dbReference type="Pfam" id="PF00149">
    <property type="entry name" value="Metallophos"/>
    <property type="match status" value="1"/>
</dbReference>
<feature type="domain" description="Calcineurin-like phosphoesterase" evidence="7">
    <location>
        <begin position="248"/>
        <end position="469"/>
    </location>
</feature>
<keyword evidence="11" id="KW-1185">Reference proteome</keyword>
<keyword evidence="5" id="KW-0325">Glycoprotein</keyword>
<evidence type="ECO:0000256" key="2">
    <source>
        <dbReference type="ARBA" id="ARBA00011738"/>
    </source>
</evidence>
<dbReference type="InterPro" id="IPR015914">
    <property type="entry name" value="PAPs_N"/>
</dbReference>
<dbReference type="InterPro" id="IPR041792">
    <property type="entry name" value="MPP_PAP"/>
</dbReference>
<feature type="signal peptide" evidence="6">
    <location>
        <begin position="1"/>
        <end position="20"/>
    </location>
</feature>
<comment type="caution">
    <text evidence="10">The sequence shown here is derived from an EMBL/GenBank/DDBJ whole genome shotgun (WGS) entry which is preliminary data.</text>
</comment>
<keyword evidence="6" id="KW-0378">Hydrolase</keyword>
<name>A0A6G0XJH5_9STRA</name>
<protein>
    <recommendedName>
        <fullName evidence="6">Purple acid phosphatase</fullName>
        <ecNumber evidence="6">3.1.3.2</ecNumber>
    </recommendedName>
</protein>
<dbReference type="EC" id="3.1.3.2" evidence="6"/>
<comment type="catalytic activity">
    <reaction evidence="6">
        <text>a phosphate monoester + H2O = an alcohol + phosphate</text>
        <dbReference type="Rhea" id="RHEA:15017"/>
        <dbReference type="ChEBI" id="CHEBI:15377"/>
        <dbReference type="ChEBI" id="CHEBI:30879"/>
        <dbReference type="ChEBI" id="CHEBI:43474"/>
        <dbReference type="ChEBI" id="CHEBI:67140"/>
        <dbReference type="EC" id="3.1.3.2"/>
    </reaction>
</comment>
<evidence type="ECO:0000259" key="7">
    <source>
        <dbReference type="Pfam" id="PF00149"/>
    </source>
</evidence>
<keyword evidence="3" id="KW-0964">Secreted</keyword>
<reference evidence="10 11" key="1">
    <citation type="submission" date="2019-07" db="EMBL/GenBank/DDBJ databases">
        <title>Genomics analysis of Aphanomyces spp. identifies a new class of oomycete effector associated with host adaptation.</title>
        <authorList>
            <person name="Gaulin E."/>
        </authorList>
    </citation>
    <scope>NUCLEOTIDE SEQUENCE [LARGE SCALE GENOMIC DNA]</scope>
    <source>
        <strain evidence="10 11">ATCC 201684</strain>
    </source>
</reference>
<dbReference type="SUPFAM" id="SSF49363">
    <property type="entry name" value="Purple acid phosphatase, N-terminal domain"/>
    <property type="match status" value="1"/>
</dbReference>
<dbReference type="Pfam" id="PF16656">
    <property type="entry name" value="Pur_ac_phosph_N"/>
    <property type="match status" value="1"/>
</dbReference>
<dbReference type="InterPro" id="IPR029052">
    <property type="entry name" value="Metallo-depent_PP-like"/>
</dbReference>
<keyword evidence="4 6" id="KW-0732">Signal</keyword>
<dbReference type="PANTHER" id="PTHR45778:SF7">
    <property type="entry name" value="PURPLE ACID PHOSPHATASE"/>
    <property type="match status" value="1"/>
</dbReference>
<sequence>MTARMVATLAMAMLLAVATARESPWRYDETPKCFEMYASPEKLDLGGDVVVSWTGVHSHPSDYLTISCGPTQGLNDYIKRVNVTTSTSSVRFEDLHMLRCVYTASYFHFNGSAFHLLGQVSIPMKTSINSPQQGHVAFNEHLDQMVVMYNSASNWTPSVKYGRDPNLAHAELRHGTSTTYNATDMCHEPATIVAQQWFRDPGFMHTIVIDNLELATTYFYQFGNDHDGWSAAYSFTSRPPANSTAPVKFIAYGDMGVDNAPAAWSTAMRVFQDIENGYDGFLLHFGDISYARGIGLQWDKFMYIIEPIATRLPYMVSLGNHEYDYIGGGEHDPSHPMTPNGFHPDWGNYGVDSLGECGVPTVHRFRGPANGHGLFWYSFDYAFLHVVQLSSEHDYRPGSLQYKWLAADLAAVDRSKQPWIVLTAHRMMYTTQLDEVEDYRVSVHFRAALEPLLHQFRVNLVLVGHQHSYERSCPVYNGTCVDQGTVHIIAGSAGAELEKSGFSPKLGPWSVANVNAWGYLRLEASLDALHVAFVRNDNGNIYDETTIARWT</sequence>
<feature type="domain" description="Purple acid phosphatase C-terminal" evidence="8">
    <location>
        <begin position="484"/>
        <end position="544"/>
    </location>
</feature>
<evidence type="ECO:0000259" key="9">
    <source>
        <dbReference type="Pfam" id="PF16656"/>
    </source>
</evidence>
<dbReference type="GO" id="GO:0003993">
    <property type="term" value="F:acid phosphatase activity"/>
    <property type="evidence" value="ECO:0007669"/>
    <property type="project" value="UniProtKB-EC"/>
</dbReference>
<dbReference type="GO" id="GO:0046872">
    <property type="term" value="F:metal ion binding"/>
    <property type="evidence" value="ECO:0007669"/>
    <property type="project" value="InterPro"/>
</dbReference>
<evidence type="ECO:0000313" key="11">
    <source>
        <dbReference type="Proteomes" id="UP000481153"/>
    </source>
</evidence>
<dbReference type="Proteomes" id="UP000481153">
    <property type="component" value="Unassembled WGS sequence"/>
</dbReference>
<feature type="domain" description="Purple acid phosphatase N-terminal" evidence="9">
    <location>
        <begin position="131"/>
        <end position="236"/>
    </location>
</feature>
<dbReference type="GO" id="GO:0005576">
    <property type="term" value="C:extracellular region"/>
    <property type="evidence" value="ECO:0007669"/>
    <property type="project" value="UniProtKB-SubCell"/>
</dbReference>
<comment type="subunit">
    <text evidence="2">Homodimer.</text>
</comment>
<dbReference type="InterPro" id="IPR025733">
    <property type="entry name" value="PAPs_C"/>
</dbReference>
<dbReference type="InterPro" id="IPR008963">
    <property type="entry name" value="Purple_acid_Pase-like_N"/>
</dbReference>
<dbReference type="Pfam" id="PF14008">
    <property type="entry name" value="Metallophos_C"/>
    <property type="match status" value="1"/>
</dbReference>